<dbReference type="InterPro" id="IPR002372">
    <property type="entry name" value="PQQ_rpt_dom"/>
</dbReference>
<dbReference type="Gene3D" id="2.130.10.10">
    <property type="entry name" value="YVTN repeat-like/Quinoprotein amine dehydrogenase"/>
    <property type="match status" value="1"/>
</dbReference>
<feature type="compositionally biased region" description="Pro residues" evidence="1">
    <location>
        <begin position="104"/>
        <end position="141"/>
    </location>
</feature>
<keyword evidence="2" id="KW-0472">Membrane</keyword>
<sequence length="616" mass="64772">MSQPPPPPSQPPSDGGAPQEPPASGGPEQQDRPDGAAQQERRSQAEQPTQPSLSKTPPPPGQPPAGGFGAPQDPPPPYGYPQQPPAPAGQPPAYGQPPTYGYPQQPPGPAGQPPAYGQPPPYGYPQQPGRPSPYGQPPYNQPPYGQYPTQPMPAGGSGGGNKLMIVIAAVVAVLLVAGGGIWLLTSQGGEGDQAKDGGASSGSANGGSGDGGSGGTGGTGEVIDAELAWEVGAPEVDKDDILTEVPGTWFVGNTVVKTTTTSTTAYDVETGKEAWSIEMPRPKSCTAPYEMSGDKTVVQYGRRCEFIMGIDLAGGKELWKKELPARRDSATEFDFTEMAVSGNTAAVSWIGNAVGYDLTTGKELWQQEENSDCDDRGYAGGAQIVAKIECGFGGLQKVQGVGEGGRKTWEWEAPKGIDIRKVLSTDPVVLGVNAGGESSIDITDLMVLSKDGKLQRKISITKERHNLGCRGISLANCPGTVVDGNTLYMTSQPHQGDAEYGRTNEIIAFDLATGKPKWLGEPSDGGQIAPITVENGSLIAYELPDYEEPGQVVVLDPKTGKPSPRMKMPRDGLKDEYDMATGTDVVPYWKGNRLFLVNHKFYARAGLSNKAIVVYG</sequence>
<comment type="caution">
    <text evidence="4">The sequence shown here is derived from an EMBL/GenBank/DDBJ whole genome shotgun (WGS) entry which is preliminary data.</text>
</comment>
<evidence type="ECO:0000256" key="2">
    <source>
        <dbReference type="SAM" id="Phobius"/>
    </source>
</evidence>
<feature type="compositionally biased region" description="Pro residues" evidence="1">
    <location>
        <begin position="1"/>
        <end position="11"/>
    </location>
</feature>
<dbReference type="RefSeq" id="WP_380896080.1">
    <property type="nucleotide sequence ID" value="NZ_JBHUFU010000001.1"/>
</dbReference>
<reference evidence="5" key="1">
    <citation type="journal article" date="2019" name="Int. J. Syst. Evol. Microbiol.">
        <title>The Global Catalogue of Microorganisms (GCM) 10K type strain sequencing project: providing services to taxonomists for standard genome sequencing and annotation.</title>
        <authorList>
            <consortium name="The Broad Institute Genomics Platform"/>
            <consortium name="The Broad Institute Genome Sequencing Center for Infectious Disease"/>
            <person name="Wu L."/>
            <person name="Ma J."/>
        </authorList>
    </citation>
    <scope>NUCLEOTIDE SEQUENCE [LARGE SCALE GENOMIC DNA]</scope>
    <source>
        <strain evidence="5">CGMCC 4.7455</strain>
    </source>
</reference>
<protein>
    <submittedName>
        <fullName evidence="4">PQQ-binding-like beta-propeller repeat protein</fullName>
    </submittedName>
</protein>
<feature type="compositionally biased region" description="Pro residues" evidence="1">
    <location>
        <begin position="72"/>
        <end position="90"/>
    </location>
</feature>
<dbReference type="Proteomes" id="UP001597365">
    <property type="component" value="Unassembled WGS sequence"/>
</dbReference>
<dbReference type="Pfam" id="PF13360">
    <property type="entry name" value="PQQ_2"/>
    <property type="match status" value="1"/>
</dbReference>
<proteinExistence type="predicted"/>
<feature type="compositionally biased region" description="Low complexity" evidence="1">
    <location>
        <begin position="91"/>
        <end position="103"/>
    </location>
</feature>
<accession>A0ABW4PE95</accession>
<dbReference type="PANTHER" id="PTHR34512">
    <property type="entry name" value="CELL SURFACE PROTEIN"/>
    <property type="match status" value="1"/>
</dbReference>
<feature type="transmembrane region" description="Helical" evidence="2">
    <location>
        <begin position="163"/>
        <end position="184"/>
    </location>
</feature>
<dbReference type="InterPro" id="IPR011047">
    <property type="entry name" value="Quinoprotein_ADH-like_sf"/>
</dbReference>
<dbReference type="InterPro" id="IPR015943">
    <property type="entry name" value="WD40/YVTN_repeat-like_dom_sf"/>
</dbReference>
<feature type="compositionally biased region" description="Low complexity" evidence="1">
    <location>
        <begin position="142"/>
        <end position="153"/>
    </location>
</feature>
<gene>
    <name evidence="4" type="ORF">ACFSJS_02305</name>
</gene>
<feature type="region of interest" description="Disordered" evidence="1">
    <location>
        <begin position="189"/>
        <end position="220"/>
    </location>
</feature>
<feature type="compositionally biased region" description="Basic and acidic residues" evidence="1">
    <location>
        <begin position="29"/>
        <end position="44"/>
    </location>
</feature>
<evidence type="ECO:0000313" key="5">
    <source>
        <dbReference type="Proteomes" id="UP001597365"/>
    </source>
</evidence>
<feature type="region of interest" description="Disordered" evidence="1">
    <location>
        <begin position="1"/>
        <end position="153"/>
    </location>
</feature>
<keyword evidence="2" id="KW-1133">Transmembrane helix</keyword>
<evidence type="ECO:0000256" key="1">
    <source>
        <dbReference type="SAM" id="MobiDB-lite"/>
    </source>
</evidence>
<name>A0ABW4PE95_9ACTN</name>
<evidence type="ECO:0000313" key="4">
    <source>
        <dbReference type="EMBL" id="MFD1828497.1"/>
    </source>
</evidence>
<keyword evidence="2" id="KW-0812">Transmembrane</keyword>
<dbReference type="PANTHER" id="PTHR34512:SF30">
    <property type="entry name" value="OUTER MEMBRANE PROTEIN ASSEMBLY FACTOR BAMB"/>
    <property type="match status" value="1"/>
</dbReference>
<evidence type="ECO:0000259" key="3">
    <source>
        <dbReference type="Pfam" id="PF13360"/>
    </source>
</evidence>
<keyword evidence="5" id="KW-1185">Reference proteome</keyword>
<feature type="domain" description="Pyrrolo-quinoline quinone repeat" evidence="3">
    <location>
        <begin position="242"/>
        <end position="368"/>
    </location>
</feature>
<organism evidence="4 5">
    <name type="scientific">Streptomyces desertarenae</name>
    <dbReference type="NCBI Taxonomy" id="2666184"/>
    <lineage>
        <taxon>Bacteria</taxon>
        <taxon>Bacillati</taxon>
        <taxon>Actinomycetota</taxon>
        <taxon>Actinomycetes</taxon>
        <taxon>Kitasatosporales</taxon>
        <taxon>Streptomycetaceae</taxon>
        <taxon>Streptomyces</taxon>
    </lineage>
</organism>
<dbReference type="Gene3D" id="2.40.10.480">
    <property type="match status" value="1"/>
</dbReference>
<feature type="compositionally biased region" description="Gly residues" evidence="1">
    <location>
        <begin position="204"/>
        <end position="220"/>
    </location>
</feature>
<dbReference type="SUPFAM" id="SSF50998">
    <property type="entry name" value="Quinoprotein alcohol dehydrogenase-like"/>
    <property type="match status" value="1"/>
</dbReference>
<dbReference type="EMBL" id="JBHUFU010000001">
    <property type="protein sequence ID" value="MFD1828497.1"/>
    <property type="molecule type" value="Genomic_DNA"/>
</dbReference>